<comment type="caution">
    <text evidence="3">The sequence shown here is derived from an EMBL/GenBank/DDBJ whole genome shotgun (WGS) entry which is preliminary data.</text>
</comment>
<dbReference type="InterPro" id="IPR029058">
    <property type="entry name" value="AB_hydrolase_fold"/>
</dbReference>
<evidence type="ECO:0000259" key="2">
    <source>
        <dbReference type="Pfam" id="PF20410"/>
    </source>
</evidence>
<gene>
    <name evidence="3" type="ORF">ACFPN1_09040</name>
</gene>
<evidence type="ECO:0000313" key="3">
    <source>
        <dbReference type="EMBL" id="MFC5570202.1"/>
    </source>
</evidence>
<dbReference type="EMBL" id="JBHSNM010000002">
    <property type="protein sequence ID" value="MFC5570202.1"/>
    <property type="molecule type" value="Genomic_DNA"/>
</dbReference>
<dbReference type="Pfam" id="PF20410">
    <property type="entry name" value="X-Tfes_XVIPCD"/>
    <property type="match status" value="1"/>
</dbReference>
<organism evidence="3 4">
    <name type="scientific">Lysobacter yangpyeongensis</name>
    <dbReference type="NCBI Taxonomy" id="346182"/>
    <lineage>
        <taxon>Bacteria</taxon>
        <taxon>Pseudomonadati</taxon>
        <taxon>Pseudomonadota</taxon>
        <taxon>Gammaproteobacteria</taxon>
        <taxon>Lysobacterales</taxon>
        <taxon>Lysobacteraceae</taxon>
        <taxon>Lysobacter</taxon>
    </lineage>
</organism>
<accession>A0ABW0SMC8</accession>
<dbReference type="Pfam" id="PF26363">
    <property type="entry name" value="Phospholipase-like"/>
    <property type="match status" value="1"/>
</dbReference>
<name>A0ABW0SMC8_9GAMM</name>
<feature type="region of interest" description="Disordered" evidence="1">
    <location>
        <begin position="431"/>
        <end position="452"/>
    </location>
</feature>
<sequence>MSIDTRVHAILAADAYKTYPPEDWDKGVDIEGVNYRILDQVTRPSGYQGTLYQRADTGEMVVAHRGTEFDRELVEDGLKADAGMVLLGMNNQAEDAIAFTRNAIARANRINARRCEVQGITVTGHSLGGTLAQITAYRFGLTGETFDAYGAAGLVADIPAGGTQVINHVRATDFVSAASKHFGEVRVYASERDIEALHDHGYANDHRFLTDLRNPFGVAFGIGVEAHYSRNFLPDNDLGPDGSVISEGTSARYAQNQALVDKYRHDIALMHGALALPRNAIDAVVDGARHLALGRAVRAPTEAGPSGGQCAAPPASWDPFLPQHPDHTLFEQIRAGVHALDASVGRSPDAVSDRLSASLLVQAKADGLSRVDHVLLSTATPHAPGGEKAFAVQGSPGDPAHLRTQVDIGTAIQTPMAASFQRVESLNQQATQAAEISVSIPDRQPSLSRRMP</sequence>
<feature type="domain" description="X-Tfes XVIPCD" evidence="2">
    <location>
        <begin position="322"/>
        <end position="424"/>
    </location>
</feature>
<evidence type="ECO:0000313" key="4">
    <source>
        <dbReference type="Proteomes" id="UP001596036"/>
    </source>
</evidence>
<dbReference type="RefSeq" id="WP_386754561.1">
    <property type="nucleotide sequence ID" value="NZ_JBHSNM010000002.1"/>
</dbReference>
<reference evidence="4" key="1">
    <citation type="journal article" date="2019" name="Int. J. Syst. Evol. Microbiol.">
        <title>The Global Catalogue of Microorganisms (GCM) 10K type strain sequencing project: providing services to taxonomists for standard genome sequencing and annotation.</title>
        <authorList>
            <consortium name="The Broad Institute Genomics Platform"/>
            <consortium name="The Broad Institute Genome Sequencing Center for Infectious Disease"/>
            <person name="Wu L."/>
            <person name="Ma J."/>
        </authorList>
    </citation>
    <scope>NUCLEOTIDE SEQUENCE [LARGE SCALE GENOMIC DNA]</scope>
    <source>
        <strain evidence="4">KACC 11407</strain>
    </source>
</reference>
<dbReference type="InterPro" id="IPR046519">
    <property type="entry name" value="X-Tfes_XVIPCD"/>
</dbReference>
<proteinExistence type="predicted"/>
<dbReference type="Proteomes" id="UP001596036">
    <property type="component" value="Unassembled WGS sequence"/>
</dbReference>
<dbReference type="Gene3D" id="3.40.50.1820">
    <property type="entry name" value="alpha/beta hydrolase"/>
    <property type="match status" value="1"/>
</dbReference>
<protein>
    <submittedName>
        <fullName evidence="3">XVIPCD domain-containing protein</fullName>
    </submittedName>
</protein>
<dbReference type="SUPFAM" id="SSF53474">
    <property type="entry name" value="alpha/beta-Hydrolases"/>
    <property type="match status" value="1"/>
</dbReference>
<evidence type="ECO:0000256" key="1">
    <source>
        <dbReference type="SAM" id="MobiDB-lite"/>
    </source>
</evidence>
<keyword evidence="4" id="KW-1185">Reference proteome</keyword>